<dbReference type="EMBL" id="GBHO01016605">
    <property type="protein sequence ID" value="JAG26999.1"/>
    <property type="molecule type" value="Transcribed_RNA"/>
</dbReference>
<protein>
    <submittedName>
        <fullName evidence="2">50S ribosomal protein L37e</fullName>
    </submittedName>
</protein>
<evidence type="ECO:0000313" key="3">
    <source>
        <dbReference type="EMBL" id="JAQ14456.1"/>
    </source>
</evidence>
<keyword evidence="2" id="KW-0687">Ribonucleoprotein</keyword>
<evidence type="ECO:0000313" key="2">
    <source>
        <dbReference type="EMBL" id="JAG26999.1"/>
    </source>
</evidence>
<evidence type="ECO:0000256" key="1">
    <source>
        <dbReference type="SAM" id="MobiDB-lite"/>
    </source>
</evidence>
<name>A0A0A9Y4A3_LYGHE</name>
<reference evidence="3" key="3">
    <citation type="journal article" date="2016" name="Gigascience">
        <title>De novo construction of an expanded transcriptome assembly for the western tarnished plant bug, Lygus hesperus.</title>
        <authorList>
            <person name="Tassone E.E."/>
            <person name="Geib S.M."/>
            <person name="Hall B."/>
            <person name="Fabrick J.A."/>
            <person name="Brent C.S."/>
            <person name="Hull J.J."/>
        </authorList>
    </citation>
    <scope>NUCLEOTIDE SEQUENCE</scope>
</reference>
<accession>A0A0A9Y4A3</accession>
<sequence>MVSSDDAGKTDGDDVHTSGVTGLNKKAVHVKDDAARRRKGGKNEMFKRHLQEQSGGWECGEHGAKPESTAIHYIILGWPLGSNHNHTNGEEALQEATDTSTKMIYEKVEVLT</sequence>
<reference evidence="2" key="2">
    <citation type="submission" date="2014-07" db="EMBL/GenBank/DDBJ databases">
        <authorList>
            <person name="Hull J."/>
        </authorList>
    </citation>
    <scope>NUCLEOTIDE SEQUENCE</scope>
</reference>
<dbReference type="AlphaFoldDB" id="A0A0A9Y4A3"/>
<feature type="region of interest" description="Disordered" evidence="1">
    <location>
        <begin position="1"/>
        <end position="45"/>
    </location>
</feature>
<feature type="compositionally biased region" description="Basic and acidic residues" evidence="1">
    <location>
        <begin position="1"/>
        <end position="16"/>
    </location>
</feature>
<organism evidence="2">
    <name type="scientific">Lygus hesperus</name>
    <name type="common">Western plant bug</name>
    <dbReference type="NCBI Taxonomy" id="30085"/>
    <lineage>
        <taxon>Eukaryota</taxon>
        <taxon>Metazoa</taxon>
        <taxon>Ecdysozoa</taxon>
        <taxon>Arthropoda</taxon>
        <taxon>Hexapoda</taxon>
        <taxon>Insecta</taxon>
        <taxon>Pterygota</taxon>
        <taxon>Neoptera</taxon>
        <taxon>Paraneoptera</taxon>
        <taxon>Hemiptera</taxon>
        <taxon>Heteroptera</taxon>
        <taxon>Panheteroptera</taxon>
        <taxon>Cimicomorpha</taxon>
        <taxon>Miridae</taxon>
        <taxon>Mirini</taxon>
        <taxon>Lygus</taxon>
    </lineage>
</organism>
<gene>
    <name evidence="2" type="primary">rpl37e_1</name>
    <name evidence="2" type="ORF">CM83_41960</name>
    <name evidence="3" type="ORF">g.94958</name>
</gene>
<proteinExistence type="predicted"/>
<dbReference type="EMBL" id="GDHC01004173">
    <property type="protein sequence ID" value="JAQ14456.1"/>
    <property type="molecule type" value="Transcribed_RNA"/>
</dbReference>
<reference evidence="2" key="1">
    <citation type="journal article" date="2014" name="PLoS ONE">
        <title>Transcriptome-Based Identification of ABC Transporters in the Western Tarnished Plant Bug Lygus hesperus.</title>
        <authorList>
            <person name="Hull J.J."/>
            <person name="Chaney K."/>
            <person name="Geib S.M."/>
            <person name="Fabrick J.A."/>
            <person name="Brent C.S."/>
            <person name="Walsh D."/>
            <person name="Lavine L.C."/>
        </authorList>
    </citation>
    <scope>NUCLEOTIDE SEQUENCE</scope>
</reference>
<dbReference type="GO" id="GO:0005840">
    <property type="term" value="C:ribosome"/>
    <property type="evidence" value="ECO:0007669"/>
    <property type="project" value="UniProtKB-KW"/>
</dbReference>
<feature type="compositionally biased region" description="Basic and acidic residues" evidence="1">
    <location>
        <begin position="29"/>
        <end position="45"/>
    </location>
</feature>
<keyword evidence="2" id="KW-0689">Ribosomal protein</keyword>